<comment type="caution">
    <text evidence="7">The sequence shown here is derived from an EMBL/GenBank/DDBJ whole genome shotgun (WGS) entry which is preliminary data.</text>
</comment>
<evidence type="ECO:0000256" key="4">
    <source>
        <dbReference type="ARBA" id="ARBA00023136"/>
    </source>
</evidence>
<feature type="transmembrane region" description="Helical" evidence="5">
    <location>
        <begin position="68"/>
        <end position="89"/>
    </location>
</feature>
<evidence type="ECO:0000313" key="7">
    <source>
        <dbReference type="EMBL" id="OMJ94331.1"/>
    </source>
</evidence>
<feature type="transmembrane region" description="Helical" evidence="5">
    <location>
        <begin position="263"/>
        <end position="283"/>
    </location>
</feature>
<feature type="transmembrane region" description="Helical" evidence="5">
    <location>
        <begin position="115"/>
        <end position="135"/>
    </location>
</feature>
<feature type="transmembrane region" description="Helical" evidence="5">
    <location>
        <begin position="345"/>
        <end position="370"/>
    </location>
</feature>
<dbReference type="EMBL" id="MPUH01000028">
    <property type="protein sequence ID" value="OMJ94331.1"/>
    <property type="molecule type" value="Genomic_DNA"/>
</dbReference>
<accession>A0A1R2CZC1</accession>
<feature type="transmembrane region" description="Helical" evidence="5">
    <location>
        <begin position="220"/>
        <end position="242"/>
    </location>
</feature>
<dbReference type="GO" id="GO:0016020">
    <property type="term" value="C:membrane"/>
    <property type="evidence" value="ECO:0007669"/>
    <property type="project" value="UniProtKB-SubCell"/>
</dbReference>
<feature type="transmembrane region" description="Helical" evidence="5">
    <location>
        <begin position="39"/>
        <end position="62"/>
    </location>
</feature>
<dbReference type="PANTHER" id="PTHR22950:SF702">
    <property type="entry name" value="AMINO ACID TRANSPORTER PROTEIN"/>
    <property type="match status" value="1"/>
</dbReference>
<protein>
    <recommendedName>
        <fullName evidence="6">Amino acid transporter transmembrane domain-containing protein</fullName>
    </recommendedName>
</protein>
<evidence type="ECO:0000256" key="5">
    <source>
        <dbReference type="SAM" id="Phobius"/>
    </source>
</evidence>
<evidence type="ECO:0000256" key="3">
    <source>
        <dbReference type="ARBA" id="ARBA00022989"/>
    </source>
</evidence>
<evidence type="ECO:0000313" key="8">
    <source>
        <dbReference type="Proteomes" id="UP000187209"/>
    </source>
</evidence>
<feature type="transmembrane region" description="Helical" evidence="5">
    <location>
        <begin position="181"/>
        <end position="200"/>
    </location>
</feature>
<evidence type="ECO:0000256" key="1">
    <source>
        <dbReference type="ARBA" id="ARBA00004141"/>
    </source>
</evidence>
<keyword evidence="4 5" id="KW-0472">Membrane</keyword>
<feature type="transmembrane region" description="Helical" evidence="5">
    <location>
        <begin position="417"/>
        <end position="441"/>
    </location>
</feature>
<keyword evidence="2 5" id="KW-0812">Transmembrane</keyword>
<feature type="transmembrane region" description="Helical" evidence="5">
    <location>
        <begin position="376"/>
        <end position="396"/>
    </location>
</feature>
<proteinExistence type="predicted"/>
<feature type="transmembrane region" description="Helical" evidence="5">
    <location>
        <begin position="155"/>
        <end position="174"/>
    </location>
</feature>
<keyword evidence="3 5" id="KW-1133">Transmembrane helix</keyword>
<dbReference type="Proteomes" id="UP000187209">
    <property type="component" value="Unassembled WGS sequence"/>
</dbReference>
<dbReference type="PANTHER" id="PTHR22950">
    <property type="entry name" value="AMINO ACID TRANSPORTER"/>
    <property type="match status" value="1"/>
</dbReference>
<comment type="subcellular location">
    <subcellularLocation>
        <location evidence="1">Membrane</location>
        <topology evidence="1">Multi-pass membrane protein</topology>
    </subcellularLocation>
</comment>
<sequence length="442" mass="49136">MSDTGSYDAGQARFSKFEEMSPNSRSFFLRTVGKMEAGALRAAIFTLISTAIGAGCLTLPLVFYRQGIILGFILLVSACACSFTGIMNITTAAENFKVFEYSDLILNVLGKKWKLLFDNVLILYVFGTLIGYQVMVGNFVPSIFSSLNINFEPNIERIIIMVGANVLIMAPLGVMRTLTSLRFMSIVSALTLLYIALLIICEFPFFNRHNSYDNVHIFDVNLSIISSFNICLYAFTCHTNVAQVYKELNNKNLRRMGKVARRAMLTVLIPFSILALFGYLSTLSDTPNLIIMRRAPAAISNDWLMVIARILMSITLVIAVPINIPPCRKCIIKTWLRNNDEHPSNTLYFLYRHYGVTLALLGITLLVAIFFQGILIVFSILGGFCCGLIVLVIPSMKYLGFLKVKTEKYEDKSWKAIALKVGSVSLFLLGTTGAILSVIGID</sequence>
<dbReference type="Pfam" id="PF01490">
    <property type="entry name" value="Aa_trans"/>
    <property type="match status" value="1"/>
</dbReference>
<reference evidence="7 8" key="1">
    <citation type="submission" date="2016-11" db="EMBL/GenBank/DDBJ databases">
        <title>The macronuclear genome of Stentor coeruleus: a giant cell with tiny introns.</title>
        <authorList>
            <person name="Slabodnick M."/>
            <person name="Ruby J.G."/>
            <person name="Reiff S.B."/>
            <person name="Swart E.C."/>
            <person name="Gosai S."/>
            <person name="Prabakaran S."/>
            <person name="Witkowska E."/>
            <person name="Larue G.E."/>
            <person name="Fisher S."/>
            <person name="Freeman R.M."/>
            <person name="Gunawardena J."/>
            <person name="Chu W."/>
            <person name="Stover N.A."/>
            <person name="Gregory B.D."/>
            <person name="Nowacki M."/>
            <person name="Derisi J."/>
            <person name="Roy S.W."/>
            <person name="Marshall W.F."/>
            <person name="Sood P."/>
        </authorList>
    </citation>
    <scope>NUCLEOTIDE SEQUENCE [LARGE SCALE GENOMIC DNA]</scope>
    <source>
        <strain evidence="7">WM001</strain>
    </source>
</reference>
<evidence type="ECO:0000256" key="2">
    <source>
        <dbReference type="ARBA" id="ARBA00022692"/>
    </source>
</evidence>
<keyword evidence="8" id="KW-1185">Reference proteome</keyword>
<organism evidence="7 8">
    <name type="scientific">Stentor coeruleus</name>
    <dbReference type="NCBI Taxonomy" id="5963"/>
    <lineage>
        <taxon>Eukaryota</taxon>
        <taxon>Sar</taxon>
        <taxon>Alveolata</taxon>
        <taxon>Ciliophora</taxon>
        <taxon>Postciliodesmatophora</taxon>
        <taxon>Heterotrichea</taxon>
        <taxon>Heterotrichida</taxon>
        <taxon>Stentoridae</taxon>
        <taxon>Stentor</taxon>
    </lineage>
</organism>
<dbReference type="InterPro" id="IPR013057">
    <property type="entry name" value="AA_transpt_TM"/>
</dbReference>
<evidence type="ECO:0000259" key="6">
    <source>
        <dbReference type="Pfam" id="PF01490"/>
    </source>
</evidence>
<name>A0A1R2CZC1_9CILI</name>
<feature type="transmembrane region" description="Helical" evidence="5">
    <location>
        <begin position="303"/>
        <end position="324"/>
    </location>
</feature>
<feature type="domain" description="Amino acid transporter transmembrane" evidence="6">
    <location>
        <begin position="41"/>
        <end position="435"/>
    </location>
</feature>
<dbReference type="GO" id="GO:0015179">
    <property type="term" value="F:L-amino acid transmembrane transporter activity"/>
    <property type="evidence" value="ECO:0007669"/>
    <property type="project" value="TreeGrafter"/>
</dbReference>
<gene>
    <name evidence="7" type="ORF">SteCoe_2532</name>
</gene>
<dbReference type="AlphaFoldDB" id="A0A1R2CZC1"/>
<dbReference type="OrthoDB" id="438545at2759"/>